<accession>A0ABT3KFG5</accession>
<name>A0ABT3KFG5_9GAMM</name>
<evidence type="ECO:0000313" key="2">
    <source>
        <dbReference type="Proteomes" id="UP001431181"/>
    </source>
</evidence>
<dbReference type="InterPro" id="IPR013381">
    <property type="entry name" value="CRISPR-assoc_prot_Cse1"/>
</dbReference>
<comment type="caution">
    <text evidence="1">The sequence shown here is derived from an EMBL/GenBank/DDBJ whole genome shotgun (WGS) entry which is preliminary data.</text>
</comment>
<gene>
    <name evidence="1" type="primary">casA</name>
    <name evidence="1" type="ORF">ONZ52_09965</name>
</gene>
<evidence type="ECO:0000313" key="1">
    <source>
        <dbReference type="EMBL" id="MCW4629270.1"/>
    </source>
</evidence>
<dbReference type="Pfam" id="PF09481">
    <property type="entry name" value="CRISPR_Cse1"/>
    <property type="match status" value="1"/>
</dbReference>
<proteinExistence type="predicted"/>
<keyword evidence="2" id="KW-1185">Reference proteome</keyword>
<sequence length="507" mass="56667">MNLLLDNWIPVRPLAGGEPEKITLQQLFCGQVRWILCLPRDDMELAALQLLICLVQVTWLPKYKGEFLARVRDVLNESDFQQGVAQWGETFRLDHPEYPFMQVKGVAAKEPTGMDKLMAGLTGATNSAFVNEPNQAESLCGGCAAIALFNQANNAPSFGGGFKSGLRGGSPVTTLIKGSDLRTTVWLNVLTEEHLDSSMPDWRELTDQAPTWLQLIVAGEKIPAIKIGLLRGLFWQPDHIELCPPVGEGQCSTCGAYSIQRYSGFLKAKFNFTVDGVWPHPHSPRVLQIKKGQQEEKFLAFTTSAPSWTQISRMLVAQQVEKGQEGHKTASVLQQMQQIWPGHRLHLIVGGYRNNQASILERRHEVLSFNQGWEKHPDTILAVVQIGLGYKTALRKALFLFAEGVRNSEIKGAGVAVQEVAEQQFYRQSDPVITSLLASLDFDQSEQILAYLRLQLRDICLQLFQQTTAPYYHHPKLVASMAIARRNLHKSLSELQPQGEKHDPQEA</sequence>
<dbReference type="Proteomes" id="UP001431181">
    <property type="component" value="Unassembled WGS sequence"/>
</dbReference>
<reference evidence="1" key="1">
    <citation type="submission" date="2022-11" db="EMBL/GenBank/DDBJ databases">
        <title>Marinomonas sp. nov., isolated from marine algae.</title>
        <authorList>
            <person name="Choi D.G."/>
            <person name="Kim J.M."/>
            <person name="Lee J.K."/>
            <person name="Baek J.H."/>
            <person name="Jeon C.O."/>
        </authorList>
    </citation>
    <scope>NUCLEOTIDE SEQUENCE</scope>
    <source>
        <strain evidence="1">KJ51-3</strain>
    </source>
</reference>
<dbReference type="CDD" id="cd09669">
    <property type="entry name" value="Cse1_I-E"/>
    <property type="match status" value="1"/>
</dbReference>
<dbReference type="NCBIfam" id="TIGR02547">
    <property type="entry name" value="casA_cse1"/>
    <property type="match status" value="1"/>
</dbReference>
<dbReference type="NCBIfam" id="NF007247">
    <property type="entry name" value="PRK09693.1"/>
    <property type="match status" value="1"/>
</dbReference>
<dbReference type="RefSeq" id="WP_265218455.1">
    <property type="nucleotide sequence ID" value="NZ_JAPEUL010000007.1"/>
</dbReference>
<protein>
    <submittedName>
        <fullName evidence="1">Type I-E CRISPR-associated protein Cse1/CasA</fullName>
    </submittedName>
</protein>
<organism evidence="1 2">
    <name type="scientific">Marinomonas rhodophyticola</name>
    <dbReference type="NCBI Taxonomy" id="2992803"/>
    <lineage>
        <taxon>Bacteria</taxon>
        <taxon>Pseudomonadati</taxon>
        <taxon>Pseudomonadota</taxon>
        <taxon>Gammaproteobacteria</taxon>
        <taxon>Oceanospirillales</taxon>
        <taxon>Oceanospirillaceae</taxon>
        <taxon>Marinomonas</taxon>
    </lineage>
</organism>
<dbReference type="EMBL" id="JAPEUL010000007">
    <property type="protein sequence ID" value="MCW4629270.1"/>
    <property type="molecule type" value="Genomic_DNA"/>
</dbReference>